<gene>
    <name evidence="1" type="ORF">N3K66_004716</name>
</gene>
<sequence length="295" mass="30792">MNFIDTFLGNLRLQEPTHATAYETYNFQPSAKPTGMLAEDFETIKVAPSENAFAGIDDSLLMSRDAQLGDGMMAISGGEILNVLEKIRSLEEQVRKMVPDAALQSLPSDSAPLPEPESEAPVGPGYVEVPPQPNAMPEEPSSLDSTVDEAAAPDTDFKPETPYENSYASLTAASTLTAPSATTNTQPLTETIPIAPGLSSTAGTSTAGTSTAGTSTAGASSPTVSVNFAQMTQGWSNSSTPASASVPTPFSFQSIASAPTPTPTKQLSLSLLHANRTTHHSSLSSGFQTLTRPLR</sequence>
<reference evidence="1" key="1">
    <citation type="submission" date="2022-10" db="EMBL/GenBank/DDBJ databases">
        <title>Complete Genome of Trichothecium roseum strain YXFP-22015, a Plant Pathogen Isolated from Citrus.</title>
        <authorList>
            <person name="Wang Y."/>
            <person name="Zhu L."/>
        </authorList>
    </citation>
    <scope>NUCLEOTIDE SEQUENCE</scope>
    <source>
        <strain evidence="1">YXFP-22015</strain>
    </source>
</reference>
<accession>A0ACC0V3J1</accession>
<dbReference type="EMBL" id="CM047943">
    <property type="protein sequence ID" value="KAI9900454.1"/>
    <property type="molecule type" value="Genomic_DNA"/>
</dbReference>
<protein>
    <submittedName>
        <fullName evidence="1">Uncharacterized protein</fullName>
    </submittedName>
</protein>
<name>A0ACC0V3J1_9HYPO</name>
<proteinExistence type="predicted"/>
<organism evidence="1 2">
    <name type="scientific">Trichothecium roseum</name>
    <dbReference type="NCBI Taxonomy" id="47278"/>
    <lineage>
        <taxon>Eukaryota</taxon>
        <taxon>Fungi</taxon>
        <taxon>Dikarya</taxon>
        <taxon>Ascomycota</taxon>
        <taxon>Pezizomycotina</taxon>
        <taxon>Sordariomycetes</taxon>
        <taxon>Hypocreomycetidae</taxon>
        <taxon>Hypocreales</taxon>
        <taxon>Hypocreales incertae sedis</taxon>
        <taxon>Trichothecium</taxon>
    </lineage>
</organism>
<keyword evidence="2" id="KW-1185">Reference proteome</keyword>
<dbReference type="Proteomes" id="UP001163324">
    <property type="component" value="Chromosome 4"/>
</dbReference>
<evidence type="ECO:0000313" key="2">
    <source>
        <dbReference type="Proteomes" id="UP001163324"/>
    </source>
</evidence>
<evidence type="ECO:0000313" key="1">
    <source>
        <dbReference type="EMBL" id="KAI9900454.1"/>
    </source>
</evidence>
<comment type="caution">
    <text evidence="1">The sequence shown here is derived from an EMBL/GenBank/DDBJ whole genome shotgun (WGS) entry which is preliminary data.</text>
</comment>